<evidence type="ECO:0000313" key="2">
    <source>
        <dbReference type="Proteomes" id="UP000828941"/>
    </source>
</evidence>
<keyword evidence="2" id="KW-1185">Reference proteome</keyword>
<evidence type="ECO:0000313" key="1">
    <source>
        <dbReference type="EMBL" id="KAI4327159.1"/>
    </source>
</evidence>
<gene>
    <name evidence="1" type="ORF">L6164_019654</name>
</gene>
<dbReference type="EMBL" id="CM039433">
    <property type="protein sequence ID" value="KAI4327159.1"/>
    <property type="molecule type" value="Genomic_DNA"/>
</dbReference>
<dbReference type="Proteomes" id="UP000828941">
    <property type="component" value="Chromosome 8"/>
</dbReference>
<comment type="caution">
    <text evidence="1">The sequence shown here is derived from an EMBL/GenBank/DDBJ whole genome shotgun (WGS) entry which is preliminary data.</text>
</comment>
<name>A0ACB9MUK9_BAUVA</name>
<organism evidence="1 2">
    <name type="scientific">Bauhinia variegata</name>
    <name type="common">Purple orchid tree</name>
    <name type="synonym">Phanera variegata</name>
    <dbReference type="NCBI Taxonomy" id="167791"/>
    <lineage>
        <taxon>Eukaryota</taxon>
        <taxon>Viridiplantae</taxon>
        <taxon>Streptophyta</taxon>
        <taxon>Embryophyta</taxon>
        <taxon>Tracheophyta</taxon>
        <taxon>Spermatophyta</taxon>
        <taxon>Magnoliopsida</taxon>
        <taxon>eudicotyledons</taxon>
        <taxon>Gunneridae</taxon>
        <taxon>Pentapetalae</taxon>
        <taxon>rosids</taxon>
        <taxon>fabids</taxon>
        <taxon>Fabales</taxon>
        <taxon>Fabaceae</taxon>
        <taxon>Cercidoideae</taxon>
        <taxon>Cercideae</taxon>
        <taxon>Bauhiniinae</taxon>
        <taxon>Bauhinia</taxon>
    </lineage>
</organism>
<sequence>MGPFIFLMLLWVSILQSCNSNAIDPATKCSVSGPEIHYPFVIVIKGQQQQQQPLHLHQHQALSGFEVLCKYNVTAINFPYYGDLVVKSISYDPKKIDLLDPKNCVHQVFLNLDLSFTPFRYYYVLKNYSYLNCSTTLPSPFMEIPCLSTSNYHIYTLNPSLPLPVSCVKIKTVPIPFEYSPYLSDNTLGLGLTWDFPESQHSGKPENQTRHSNIARNIGKLNSDHRVCLAAVATLRSIMLHYFTRKCRQQERPVSQSNTEKCHSAYKVVHCIRHQLMPRLSLSFLFIFTIIPVSLSIPFIVLHGIGDQCSNNGVKQFTEQLSKFSGVEGYCIEVGDGTWDSWFKPLQEQTEIVCQKVKEKKELSEGYNIVGLSQGNLIGRGVVEFCEGGPPVKNFISLAGPHAGTASVPLCGSGSLCIIADNLIKSQIYSDYIQEHLAPSGYLKLPNAISEYLEKCRFLPVLNNELPDERNPVHKERFSSLQNLVLIMFENDTVIIPKETAWFGYYPDGLFKPVLPPQQTQLYIEDWIGLRSLDEAGRVQFISVGGGHLGISQQDMKKYVVPYLNLKSSTKVDGSMKQGSVDERFVRSDKVEQFVAQLEEEQSATALLNGSSSYSWPPSVKNFFDELLGLKVYESTEDDESITP</sequence>
<protein>
    <submittedName>
        <fullName evidence="1">Uncharacterized protein</fullName>
    </submittedName>
</protein>
<proteinExistence type="predicted"/>
<accession>A0ACB9MUK9</accession>
<reference evidence="1 2" key="1">
    <citation type="journal article" date="2022" name="DNA Res.">
        <title>Chromosomal-level genome assembly of the orchid tree Bauhinia variegata (Leguminosae; Cercidoideae) supports the allotetraploid origin hypothesis of Bauhinia.</title>
        <authorList>
            <person name="Zhong Y."/>
            <person name="Chen Y."/>
            <person name="Zheng D."/>
            <person name="Pang J."/>
            <person name="Liu Y."/>
            <person name="Luo S."/>
            <person name="Meng S."/>
            <person name="Qian L."/>
            <person name="Wei D."/>
            <person name="Dai S."/>
            <person name="Zhou R."/>
        </authorList>
    </citation>
    <scope>NUCLEOTIDE SEQUENCE [LARGE SCALE GENOMIC DNA]</scope>
    <source>
        <strain evidence="1">BV-YZ2020</strain>
    </source>
</reference>